<feature type="domain" description="VapC45 PIN like" evidence="1">
    <location>
        <begin position="11"/>
        <end position="87"/>
    </location>
</feature>
<evidence type="ECO:0000313" key="2">
    <source>
        <dbReference type="EMBL" id="AFZ53086.1"/>
    </source>
</evidence>
<evidence type="ECO:0000259" key="1">
    <source>
        <dbReference type="Pfam" id="PF18478"/>
    </source>
</evidence>
<dbReference type="Proteomes" id="UP000010480">
    <property type="component" value="Chromosome"/>
</dbReference>
<proteinExistence type="predicted"/>
<gene>
    <name evidence="2" type="ordered locus">Cyan10605_0956</name>
</gene>
<protein>
    <recommendedName>
        <fullName evidence="1">VapC45 PIN like domain-containing protein</fullName>
    </recommendedName>
</protein>
<dbReference type="InterPro" id="IPR041375">
    <property type="entry name" value="VapC45_PIN-like"/>
</dbReference>
<dbReference type="EMBL" id="CP003947">
    <property type="protein sequence ID" value="AFZ53086.1"/>
    <property type="molecule type" value="Genomic_DNA"/>
</dbReference>
<sequence>MSKHHKFKHTYFIDRTLGKSVAKALQNLGVKVELHKNHFPSNSPDIEWLPIVSKKGWVVLTKDTNIGRNILEIKAMAYFKAKVFTLVSADLNNAKMIEIFEQTIEKIDNFATTNTAPFIAKIYKNSTIKLWKNHTKLNKNLKQK</sequence>
<dbReference type="eggNOG" id="ENOG5032SH5">
    <property type="taxonomic scope" value="Bacteria"/>
</dbReference>
<accession>K9Z1K1</accession>
<dbReference type="AlphaFoldDB" id="K9Z1K1"/>
<dbReference type="RefSeq" id="WP_015218817.1">
    <property type="nucleotide sequence ID" value="NC_019776.1"/>
</dbReference>
<organism evidence="2 3">
    <name type="scientific">Cyanobacterium aponinum (strain PCC 10605)</name>
    <dbReference type="NCBI Taxonomy" id="755178"/>
    <lineage>
        <taxon>Bacteria</taxon>
        <taxon>Bacillati</taxon>
        <taxon>Cyanobacteriota</taxon>
        <taxon>Cyanophyceae</taxon>
        <taxon>Oscillatoriophycideae</taxon>
        <taxon>Chroococcales</taxon>
        <taxon>Geminocystaceae</taxon>
        <taxon>Cyanobacterium</taxon>
    </lineage>
</organism>
<reference evidence="3" key="1">
    <citation type="journal article" date="2013" name="Proc. Natl. Acad. Sci. U.S.A.">
        <title>Improving the coverage of the cyanobacterial phylum using diversity-driven genome sequencing.</title>
        <authorList>
            <person name="Shih P.M."/>
            <person name="Wu D."/>
            <person name="Latifi A."/>
            <person name="Axen S.D."/>
            <person name="Fewer D.P."/>
            <person name="Talla E."/>
            <person name="Calteau A."/>
            <person name="Cai F."/>
            <person name="Tandeau de Marsac N."/>
            <person name="Rippka R."/>
            <person name="Herdman M."/>
            <person name="Sivonen K."/>
            <person name="Coursin T."/>
            <person name="Laurent T."/>
            <person name="Goodwin L."/>
            <person name="Nolan M."/>
            <person name="Davenport K.W."/>
            <person name="Han C.S."/>
            <person name="Rubin E.M."/>
            <person name="Eisen J.A."/>
            <person name="Woyke T."/>
            <person name="Gugger M."/>
            <person name="Kerfeld C.A."/>
        </authorList>
    </citation>
    <scope>NUCLEOTIDE SEQUENCE [LARGE SCALE GENOMIC DNA]</scope>
    <source>
        <strain evidence="3">PCC 10605</strain>
    </source>
</reference>
<dbReference type="HOGENOM" id="CLU_152501_0_0_3"/>
<evidence type="ECO:0000313" key="3">
    <source>
        <dbReference type="Proteomes" id="UP000010480"/>
    </source>
</evidence>
<name>K9Z1K1_CYAAP</name>
<dbReference type="KEGG" id="can:Cyan10605_0956"/>
<dbReference type="OrthoDB" id="462742at2"/>
<keyword evidence="3" id="KW-1185">Reference proteome</keyword>
<dbReference type="Pfam" id="PF18478">
    <property type="entry name" value="PIN_10"/>
    <property type="match status" value="1"/>
</dbReference>